<dbReference type="GO" id="GO:0022857">
    <property type="term" value="F:transmembrane transporter activity"/>
    <property type="evidence" value="ECO:0007669"/>
    <property type="project" value="InterPro"/>
</dbReference>
<accession>A0A3B1AHP2</accession>
<keyword evidence="4 6" id="KW-1133">Transmembrane helix</keyword>
<sequence>MSRVRRRQLRHKETPELNITAFMNLMVILVPFLLITAVFSHLTILELNLPSAGAASKNKKPDFELQVIIRKNLIVLADSRGGLIKRIKNNKKGYNYAHLAKTLKQIKSRFPNKTNASILSAPNISYETLVNVMDAVRSYRAVDDGEIINAELFPDISIGDAP</sequence>
<keyword evidence="2" id="KW-1003">Cell membrane</keyword>
<keyword evidence="5 6" id="KW-0472">Membrane</keyword>
<gene>
    <name evidence="7" type="ORF">MNBD_GAMMA23-229</name>
</gene>
<dbReference type="PANTHER" id="PTHR30558">
    <property type="entry name" value="EXBD MEMBRANE COMPONENT OF PMF-DRIVEN MACROMOLECULE IMPORT SYSTEM"/>
    <property type="match status" value="1"/>
</dbReference>
<dbReference type="InterPro" id="IPR003400">
    <property type="entry name" value="ExbD"/>
</dbReference>
<protein>
    <submittedName>
        <fullName evidence="7">Biopolymer transport protein ExbD/TolR</fullName>
    </submittedName>
</protein>
<evidence type="ECO:0000256" key="6">
    <source>
        <dbReference type="SAM" id="Phobius"/>
    </source>
</evidence>
<evidence type="ECO:0000313" key="7">
    <source>
        <dbReference type="EMBL" id="VAW92176.1"/>
    </source>
</evidence>
<name>A0A3B1AHP2_9ZZZZ</name>
<evidence type="ECO:0000256" key="2">
    <source>
        <dbReference type="ARBA" id="ARBA00022475"/>
    </source>
</evidence>
<proteinExistence type="predicted"/>
<comment type="subcellular location">
    <subcellularLocation>
        <location evidence="1">Cell membrane</location>
        <topology evidence="1">Single-pass membrane protein</topology>
    </subcellularLocation>
</comment>
<keyword evidence="3 6" id="KW-0812">Transmembrane</keyword>
<reference evidence="7" key="1">
    <citation type="submission" date="2018-06" db="EMBL/GenBank/DDBJ databases">
        <authorList>
            <person name="Zhirakovskaya E."/>
        </authorList>
    </citation>
    <scope>NUCLEOTIDE SEQUENCE</scope>
</reference>
<dbReference type="GO" id="GO:0005886">
    <property type="term" value="C:plasma membrane"/>
    <property type="evidence" value="ECO:0007669"/>
    <property type="project" value="UniProtKB-SubCell"/>
</dbReference>
<evidence type="ECO:0000256" key="4">
    <source>
        <dbReference type="ARBA" id="ARBA00022989"/>
    </source>
</evidence>
<dbReference type="EMBL" id="UOFT01000023">
    <property type="protein sequence ID" value="VAW92176.1"/>
    <property type="molecule type" value="Genomic_DNA"/>
</dbReference>
<organism evidence="7">
    <name type="scientific">hydrothermal vent metagenome</name>
    <dbReference type="NCBI Taxonomy" id="652676"/>
    <lineage>
        <taxon>unclassified sequences</taxon>
        <taxon>metagenomes</taxon>
        <taxon>ecological metagenomes</taxon>
    </lineage>
</organism>
<dbReference type="Pfam" id="PF02472">
    <property type="entry name" value="ExbD"/>
    <property type="match status" value="1"/>
</dbReference>
<dbReference type="AlphaFoldDB" id="A0A3B1AHP2"/>
<evidence type="ECO:0000256" key="1">
    <source>
        <dbReference type="ARBA" id="ARBA00004162"/>
    </source>
</evidence>
<evidence type="ECO:0000256" key="5">
    <source>
        <dbReference type="ARBA" id="ARBA00023136"/>
    </source>
</evidence>
<feature type="transmembrane region" description="Helical" evidence="6">
    <location>
        <begin position="21"/>
        <end position="42"/>
    </location>
</feature>
<evidence type="ECO:0000256" key="3">
    <source>
        <dbReference type="ARBA" id="ARBA00022692"/>
    </source>
</evidence>